<feature type="compositionally biased region" description="Polar residues" evidence="1">
    <location>
        <begin position="208"/>
        <end position="217"/>
    </location>
</feature>
<feature type="compositionally biased region" description="Low complexity" evidence="1">
    <location>
        <begin position="225"/>
        <end position="234"/>
    </location>
</feature>
<evidence type="ECO:0000313" key="2">
    <source>
        <dbReference type="EMBL" id="KAK0303344.1"/>
    </source>
</evidence>
<feature type="compositionally biased region" description="Pro residues" evidence="1">
    <location>
        <begin position="162"/>
        <end position="180"/>
    </location>
</feature>
<feature type="compositionally biased region" description="Polar residues" evidence="1">
    <location>
        <begin position="253"/>
        <end position="268"/>
    </location>
</feature>
<organism evidence="2 3">
    <name type="scientific">Friedmanniomyces endolithicus</name>
    <dbReference type="NCBI Taxonomy" id="329885"/>
    <lineage>
        <taxon>Eukaryota</taxon>
        <taxon>Fungi</taxon>
        <taxon>Dikarya</taxon>
        <taxon>Ascomycota</taxon>
        <taxon>Pezizomycotina</taxon>
        <taxon>Dothideomycetes</taxon>
        <taxon>Dothideomycetidae</taxon>
        <taxon>Mycosphaerellales</taxon>
        <taxon>Teratosphaeriaceae</taxon>
        <taxon>Friedmanniomyces</taxon>
    </lineage>
</organism>
<feature type="compositionally biased region" description="Low complexity" evidence="1">
    <location>
        <begin position="60"/>
        <end position="70"/>
    </location>
</feature>
<reference evidence="2" key="1">
    <citation type="submission" date="2021-12" db="EMBL/GenBank/DDBJ databases">
        <title>Black yeast isolated from Biological Soil Crust.</title>
        <authorList>
            <person name="Kurbessoian T."/>
        </authorList>
    </citation>
    <scope>NUCLEOTIDE SEQUENCE</scope>
    <source>
        <strain evidence="2">CCFEE 5208</strain>
    </source>
</reference>
<feature type="compositionally biased region" description="Low complexity" evidence="1">
    <location>
        <begin position="181"/>
        <end position="194"/>
    </location>
</feature>
<dbReference type="Proteomes" id="UP001168146">
    <property type="component" value="Unassembled WGS sequence"/>
</dbReference>
<feature type="compositionally biased region" description="Polar residues" evidence="1">
    <location>
        <begin position="138"/>
        <end position="152"/>
    </location>
</feature>
<sequence>MDAVDYTGDDDETGEGHDRRGSEPSRKRTHLETPQDPSREVYRQHYSTYPPIQGGRPHNSSVSSSSTATSPRDMPSHPSPAAGGSLSSSYYPPYLPPGQVFQQQGLMTESPKPLSPGQPADQHRLSVDAGGSMGGPNRNRSPSLTTQFQQQHFGRGSGRGTPPQPPGQSLPVPVLPPLPSGQPQMRSGLSTSSSLGGGLGPSSLHHSIQQVPSSNLPGSKPGILSSHGRSSGSSMRDIISGGSAVAAEPIAEDTTNSSKATSGATSGH</sequence>
<gene>
    <name evidence="2" type="ORF">LTR82_017567</name>
</gene>
<name>A0AAN6J475_9PEZI</name>
<dbReference type="AlphaFoldDB" id="A0AAN6J475"/>
<proteinExistence type="predicted"/>
<protein>
    <submittedName>
        <fullName evidence="2">Uncharacterized protein</fullName>
    </submittedName>
</protein>
<evidence type="ECO:0000256" key="1">
    <source>
        <dbReference type="SAM" id="MobiDB-lite"/>
    </source>
</evidence>
<evidence type="ECO:0000313" key="3">
    <source>
        <dbReference type="Proteomes" id="UP001168146"/>
    </source>
</evidence>
<feature type="region of interest" description="Disordered" evidence="1">
    <location>
        <begin position="1"/>
        <end position="268"/>
    </location>
</feature>
<accession>A0AAN6J475</accession>
<comment type="caution">
    <text evidence="2">The sequence shown here is derived from an EMBL/GenBank/DDBJ whole genome shotgun (WGS) entry which is preliminary data.</text>
</comment>
<feature type="compositionally biased region" description="Basic and acidic residues" evidence="1">
    <location>
        <begin position="14"/>
        <end position="43"/>
    </location>
</feature>
<feature type="compositionally biased region" description="Low complexity" evidence="1">
    <location>
        <begin position="79"/>
        <end position="92"/>
    </location>
</feature>
<dbReference type="EMBL" id="JASUXU010000150">
    <property type="protein sequence ID" value="KAK0303344.1"/>
    <property type="molecule type" value="Genomic_DNA"/>
</dbReference>